<dbReference type="InterPro" id="IPR008979">
    <property type="entry name" value="Galactose-bd-like_sf"/>
</dbReference>
<dbReference type="Gene3D" id="2.60.120.260">
    <property type="entry name" value="Galactose-binding domain-like"/>
    <property type="match status" value="1"/>
</dbReference>
<proteinExistence type="predicted"/>
<comment type="caution">
    <text evidence="2">The sequence shown here is derived from an EMBL/GenBank/DDBJ whole genome shotgun (WGS) entry which is preliminary data.</text>
</comment>
<keyword evidence="3" id="KW-1185">Reference proteome</keyword>
<feature type="domain" description="F5/8 type C" evidence="1">
    <location>
        <begin position="25"/>
        <end position="92"/>
    </location>
</feature>
<dbReference type="EMBL" id="JBHMEI010000013">
    <property type="protein sequence ID" value="MFB9203135.1"/>
    <property type="molecule type" value="Genomic_DNA"/>
</dbReference>
<reference evidence="2 3" key="1">
    <citation type="submission" date="2024-09" db="EMBL/GenBank/DDBJ databases">
        <authorList>
            <person name="Sun Q."/>
            <person name="Mori K."/>
        </authorList>
    </citation>
    <scope>NUCLEOTIDE SEQUENCE [LARGE SCALE GENOMIC DNA]</scope>
    <source>
        <strain evidence="2 3">CCM 3426</strain>
    </source>
</reference>
<evidence type="ECO:0000313" key="3">
    <source>
        <dbReference type="Proteomes" id="UP001589647"/>
    </source>
</evidence>
<dbReference type="InterPro" id="IPR000421">
    <property type="entry name" value="FA58C"/>
</dbReference>
<dbReference type="Pfam" id="PF00754">
    <property type="entry name" value="F5_F8_type_C"/>
    <property type="match status" value="1"/>
</dbReference>
<protein>
    <submittedName>
        <fullName evidence="2">Discoidin domain-containing protein</fullName>
    </submittedName>
</protein>
<accession>A0ABV5IGU5</accession>
<evidence type="ECO:0000313" key="2">
    <source>
        <dbReference type="EMBL" id="MFB9203135.1"/>
    </source>
</evidence>
<evidence type="ECO:0000259" key="1">
    <source>
        <dbReference type="Pfam" id="PF00754"/>
    </source>
</evidence>
<gene>
    <name evidence="2" type="ORF">ACFFV7_18190</name>
</gene>
<dbReference type="RefSeq" id="WP_229823398.1">
    <property type="nucleotide sequence ID" value="NZ_BMRC01000002.1"/>
</dbReference>
<dbReference type="SUPFAM" id="SSF49785">
    <property type="entry name" value="Galactose-binding domain-like"/>
    <property type="match status" value="1"/>
</dbReference>
<name>A0ABV5IGU5_9ACTN</name>
<sequence length="95" mass="10193">MDGDIATFWHSEYSPPTPLPQSLRFDGNLNGTILDHKVYVSTDGQTFTQVAAGTWAGDARLKTAAFPAVDARYVRLEGTRASGGSYLSAAEVTAR</sequence>
<dbReference type="Proteomes" id="UP001589647">
    <property type="component" value="Unassembled WGS sequence"/>
</dbReference>
<organism evidence="2 3">
    <name type="scientific">Nonomuraea spiralis</name>
    <dbReference type="NCBI Taxonomy" id="46182"/>
    <lineage>
        <taxon>Bacteria</taxon>
        <taxon>Bacillati</taxon>
        <taxon>Actinomycetota</taxon>
        <taxon>Actinomycetes</taxon>
        <taxon>Streptosporangiales</taxon>
        <taxon>Streptosporangiaceae</taxon>
        <taxon>Nonomuraea</taxon>
    </lineage>
</organism>